<organism evidence="3 4">
    <name type="scientific">Marinicella sediminis</name>
    <dbReference type="NCBI Taxonomy" id="1792834"/>
    <lineage>
        <taxon>Bacteria</taxon>
        <taxon>Pseudomonadati</taxon>
        <taxon>Pseudomonadota</taxon>
        <taxon>Gammaproteobacteria</taxon>
        <taxon>Lysobacterales</taxon>
        <taxon>Marinicellaceae</taxon>
        <taxon>Marinicella</taxon>
    </lineage>
</organism>
<keyword evidence="1" id="KW-0732">Signal</keyword>
<reference evidence="4" key="1">
    <citation type="journal article" date="2019" name="Int. J. Syst. Evol. Microbiol.">
        <title>The Global Catalogue of Microorganisms (GCM) 10K type strain sequencing project: providing services to taxonomists for standard genome sequencing and annotation.</title>
        <authorList>
            <consortium name="The Broad Institute Genomics Platform"/>
            <consortium name="The Broad Institute Genome Sequencing Center for Infectious Disease"/>
            <person name="Wu L."/>
            <person name="Ma J."/>
        </authorList>
    </citation>
    <scope>NUCLEOTIDE SEQUENCE [LARGE SCALE GENOMIC DNA]</scope>
    <source>
        <strain evidence="4">KCTC 42953</strain>
    </source>
</reference>
<sequence length="477" mass="49996">MKTCLLLGTLLISFNALSGLIIVDQNDDLQNGPDGGCDLREAIQAANTNLAVDGCSAGDPNNGDLILLQISGPVQLTDQLEILAGMRISPPIGSGDRIEIRAAANRRIFWVHPPNDGDDVFEINQLHLTGGNAGTGHGGAILIEQENGNQPGTLWITNNLFTNNQAATGGAVSIQQTWASTTLIEDNEFINNTATNGPGGGLYYDRGSDQLTLRTNLFRLNTSDSTGGGAFLSHNTNEALNITANRFNQNHSDGDGGGLALFGFGATQDFILNRNAFLGNTASDNAGALYSAQSARPWIYNSVMAFNLANRGGAISTVNAYVYLRYSTLVHNEANLGAQIYGYSGTLGGLSTSILAYPIGDENCAGATQSLSSAYTIADDGSCPFNASSDQQTDPKLSGFHLDHHGFPAFMPAVGSTAIDRSSVAVCVDFDQQVLDHDLQNNPRPVDGDGSGSAFCDLGASEAEASTDLMFADSLGG</sequence>
<dbReference type="SUPFAM" id="SSF51126">
    <property type="entry name" value="Pectin lyase-like"/>
    <property type="match status" value="1"/>
</dbReference>
<feature type="signal peptide" evidence="1">
    <location>
        <begin position="1"/>
        <end position="18"/>
    </location>
</feature>
<dbReference type="EMBL" id="JBHRTS010000003">
    <property type="protein sequence ID" value="MFC3194019.1"/>
    <property type="molecule type" value="Genomic_DNA"/>
</dbReference>
<dbReference type="Gene3D" id="2.160.20.10">
    <property type="entry name" value="Single-stranded right-handed beta-helix, Pectin lyase-like"/>
    <property type="match status" value="1"/>
</dbReference>
<keyword evidence="4" id="KW-1185">Reference proteome</keyword>
<accession>A0ABV7J7X2</accession>
<protein>
    <submittedName>
        <fullName evidence="3">Right-handed parallel beta-helix repeat-containing protein</fullName>
    </submittedName>
</protein>
<dbReference type="InterPro" id="IPR012334">
    <property type="entry name" value="Pectin_lyas_fold"/>
</dbReference>
<proteinExistence type="predicted"/>
<feature type="chain" id="PRO_5047459993" evidence="1">
    <location>
        <begin position="19"/>
        <end position="477"/>
    </location>
</feature>
<dbReference type="InterPro" id="IPR011050">
    <property type="entry name" value="Pectin_lyase_fold/virulence"/>
</dbReference>
<name>A0ABV7J7X2_9GAMM</name>
<dbReference type="Proteomes" id="UP001595533">
    <property type="component" value="Unassembled WGS sequence"/>
</dbReference>
<dbReference type="RefSeq" id="WP_077412111.1">
    <property type="nucleotide sequence ID" value="NZ_JBHRTS010000003.1"/>
</dbReference>
<evidence type="ECO:0000259" key="2">
    <source>
        <dbReference type="Pfam" id="PF13229"/>
    </source>
</evidence>
<dbReference type="InterPro" id="IPR039448">
    <property type="entry name" value="Beta_helix"/>
</dbReference>
<feature type="domain" description="Right handed beta helix" evidence="2">
    <location>
        <begin position="156"/>
        <end position="266"/>
    </location>
</feature>
<evidence type="ECO:0000256" key="1">
    <source>
        <dbReference type="SAM" id="SignalP"/>
    </source>
</evidence>
<gene>
    <name evidence="3" type="ORF">ACFODZ_07180</name>
</gene>
<dbReference type="Pfam" id="PF13229">
    <property type="entry name" value="Beta_helix"/>
    <property type="match status" value="1"/>
</dbReference>
<comment type="caution">
    <text evidence="3">The sequence shown here is derived from an EMBL/GenBank/DDBJ whole genome shotgun (WGS) entry which is preliminary data.</text>
</comment>
<dbReference type="PANTHER" id="PTHR11319:SF35">
    <property type="entry name" value="OUTER MEMBRANE PROTEIN PMPC-RELATED"/>
    <property type="match status" value="1"/>
</dbReference>
<evidence type="ECO:0000313" key="4">
    <source>
        <dbReference type="Proteomes" id="UP001595533"/>
    </source>
</evidence>
<dbReference type="PANTHER" id="PTHR11319">
    <property type="entry name" value="G PROTEIN-COUPLED RECEPTOR-RELATED"/>
    <property type="match status" value="1"/>
</dbReference>
<evidence type="ECO:0000313" key="3">
    <source>
        <dbReference type="EMBL" id="MFC3194019.1"/>
    </source>
</evidence>